<sequence length="117" mass="11937">MRDTELEKDRARYGLIAVVMSNLGIAGVAIFGVWRLDGDKAVIVGVLTAAFTAVSSMTTAYLGIKAISNTARSIALGSASRREPAHTPAKTPAPDAGTPVPATPAADAPAPPAQRAP</sequence>
<keyword evidence="2" id="KW-0472">Membrane</keyword>
<protein>
    <submittedName>
        <fullName evidence="3">Uncharacterized protein</fullName>
    </submittedName>
</protein>
<proteinExistence type="predicted"/>
<keyword evidence="2" id="KW-0812">Transmembrane</keyword>
<accession>A0AAU3IAP4</accession>
<gene>
    <name evidence="3" type="ORF">OG699_21745</name>
</gene>
<organism evidence="3">
    <name type="scientific">Streptomyces sp. NBC_01393</name>
    <dbReference type="NCBI Taxonomy" id="2903851"/>
    <lineage>
        <taxon>Bacteria</taxon>
        <taxon>Bacillati</taxon>
        <taxon>Actinomycetota</taxon>
        <taxon>Actinomycetes</taxon>
        <taxon>Kitasatosporales</taxon>
        <taxon>Streptomycetaceae</taxon>
        <taxon>Streptomyces</taxon>
    </lineage>
</organism>
<reference evidence="3" key="1">
    <citation type="submission" date="2022-10" db="EMBL/GenBank/DDBJ databases">
        <title>The complete genomes of actinobacterial strains from the NBC collection.</title>
        <authorList>
            <person name="Joergensen T.S."/>
            <person name="Alvarez Arevalo M."/>
            <person name="Sterndorff E.B."/>
            <person name="Faurdal D."/>
            <person name="Vuksanovic O."/>
            <person name="Mourched A.-S."/>
            <person name="Charusanti P."/>
            <person name="Shaw S."/>
            <person name="Blin K."/>
            <person name="Weber T."/>
        </authorList>
    </citation>
    <scope>NUCLEOTIDE SEQUENCE</scope>
    <source>
        <strain evidence="3">NBC_01393</strain>
    </source>
</reference>
<feature type="region of interest" description="Disordered" evidence="1">
    <location>
        <begin position="77"/>
        <end position="117"/>
    </location>
</feature>
<name>A0AAU3IAP4_9ACTN</name>
<keyword evidence="2" id="KW-1133">Transmembrane helix</keyword>
<feature type="compositionally biased region" description="Low complexity" evidence="1">
    <location>
        <begin position="92"/>
        <end position="108"/>
    </location>
</feature>
<feature type="transmembrane region" description="Helical" evidence="2">
    <location>
        <begin position="12"/>
        <end position="36"/>
    </location>
</feature>
<dbReference type="EMBL" id="CP109546">
    <property type="protein sequence ID" value="WTZ14805.1"/>
    <property type="molecule type" value="Genomic_DNA"/>
</dbReference>
<evidence type="ECO:0000313" key="3">
    <source>
        <dbReference type="EMBL" id="WTZ14805.1"/>
    </source>
</evidence>
<evidence type="ECO:0000256" key="1">
    <source>
        <dbReference type="SAM" id="MobiDB-lite"/>
    </source>
</evidence>
<evidence type="ECO:0000256" key="2">
    <source>
        <dbReference type="SAM" id="Phobius"/>
    </source>
</evidence>
<feature type="transmembrane region" description="Helical" evidence="2">
    <location>
        <begin position="42"/>
        <end position="64"/>
    </location>
</feature>
<dbReference type="AlphaFoldDB" id="A0AAU3IAP4"/>